<dbReference type="GO" id="GO:0009691">
    <property type="term" value="P:cytokinin biosynthetic process"/>
    <property type="evidence" value="ECO:0007669"/>
    <property type="project" value="InterPro"/>
</dbReference>
<dbReference type="InterPro" id="IPR052341">
    <property type="entry name" value="LOG_family_nucleotidases"/>
</dbReference>
<dbReference type="STRING" id="1679444.PYTT_2288"/>
<dbReference type="EMBL" id="LT629973">
    <property type="protein sequence ID" value="SEH98348.1"/>
    <property type="molecule type" value="Genomic_DNA"/>
</dbReference>
<dbReference type="KEGG" id="agl:PYTT_2288"/>
<dbReference type="RefSeq" id="WP_067775937.1">
    <property type="nucleotide sequence ID" value="NZ_JACVVN010000012.1"/>
</dbReference>
<comment type="catalytic activity">
    <reaction evidence="1">
        <text>AMP + H2O = D-ribose 5-phosphate + adenine</text>
        <dbReference type="Rhea" id="RHEA:20129"/>
        <dbReference type="ChEBI" id="CHEBI:15377"/>
        <dbReference type="ChEBI" id="CHEBI:16708"/>
        <dbReference type="ChEBI" id="CHEBI:78346"/>
        <dbReference type="ChEBI" id="CHEBI:456215"/>
        <dbReference type="EC" id="3.2.2.4"/>
    </reaction>
</comment>
<dbReference type="Proteomes" id="UP000176204">
    <property type="component" value="Chromosome I"/>
</dbReference>
<evidence type="ECO:0000313" key="5">
    <source>
        <dbReference type="Proteomes" id="UP000176204"/>
    </source>
</evidence>
<dbReference type="AlphaFoldDB" id="A0A1C7PBV9"/>
<sequence>MQHPPYLDKRDFSGGDSTWTFTVPKSTGIPLLDAALYDISNRHSNGHNPEILLQLLSTSIQAASSDISEHDLEVMNRTLAEMFHANQAFTPYRHIRKISIFGSARIKAGEPSYIVARDFSKLATEHGYMTITGGGPGIMQACNEGAGADNSFGLNITLPFEQEANPVMQGNPRLINFYYFYIRKLNFVSESDALVAFPGGFGTMDEIFETITLIQTGKATIYPVVLLDAPGKTFWKQWISFIRTELVDSHLISPEDLSFLFVTQNPQEAIEHIDRFYHIFHSYRFVGDMISIRLTSSLSTEAIAKLQHDFADLVKDGCIVQRGPLAEENDEPLIADLPRLVFHLKRGNYGRLRQFIDAINDAE</sequence>
<accession>A0A1C7PBV9</accession>
<dbReference type="GO" id="GO:0008714">
    <property type="term" value="F:AMP nucleosidase activity"/>
    <property type="evidence" value="ECO:0007669"/>
    <property type="project" value="UniProtKB-EC"/>
</dbReference>
<evidence type="ECO:0000256" key="3">
    <source>
        <dbReference type="ARBA" id="ARBA00031983"/>
    </source>
</evidence>
<dbReference type="Pfam" id="PF03641">
    <property type="entry name" value="Lysine_decarbox"/>
    <property type="match status" value="1"/>
</dbReference>
<dbReference type="SUPFAM" id="SSF102405">
    <property type="entry name" value="MCP/YpsA-like"/>
    <property type="match status" value="1"/>
</dbReference>
<organism evidence="4 5">
    <name type="scientific">Akkermansia glycaniphila</name>
    <dbReference type="NCBI Taxonomy" id="1679444"/>
    <lineage>
        <taxon>Bacteria</taxon>
        <taxon>Pseudomonadati</taxon>
        <taxon>Verrucomicrobiota</taxon>
        <taxon>Verrucomicrobiia</taxon>
        <taxon>Verrucomicrobiales</taxon>
        <taxon>Akkermansiaceae</taxon>
        <taxon>Akkermansia</taxon>
    </lineage>
</organism>
<dbReference type="Gene3D" id="3.40.50.450">
    <property type="match status" value="1"/>
</dbReference>
<evidence type="ECO:0000313" key="4">
    <source>
        <dbReference type="EMBL" id="SEH98348.1"/>
    </source>
</evidence>
<dbReference type="PANTHER" id="PTHR43393">
    <property type="entry name" value="CYTOKININ RIBOSIDE 5'-MONOPHOSPHATE PHOSPHORIBOHYDROLASE"/>
    <property type="match status" value="1"/>
</dbReference>
<protein>
    <recommendedName>
        <fullName evidence="3">AMP nucleosidase</fullName>
        <ecNumber evidence="2">3.2.2.4</ecNumber>
    </recommendedName>
    <alternativeName>
        <fullName evidence="3">AMP nucleosidase</fullName>
    </alternativeName>
</protein>
<dbReference type="InterPro" id="IPR005269">
    <property type="entry name" value="LOG"/>
</dbReference>
<dbReference type="PANTHER" id="PTHR43393:SF2">
    <property type="entry name" value="CYTOKININ RIBOSIDE 5'-MONOPHOSPHATE PHOSPHORIBOHYDROLASE"/>
    <property type="match status" value="1"/>
</dbReference>
<name>A0A1C7PBV9_9BACT</name>
<evidence type="ECO:0000256" key="2">
    <source>
        <dbReference type="ARBA" id="ARBA00011985"/>
    </source>
</evidence>
<reference evidence="5" key="1">
    <citation type="submission" date="2016-09" db="EMBL/GenBank/DDBJ databases">
        <authorList>
            <person name="Koehorst J."/>
        </authorList>
    </citation>
    <scope>NUCLEOTIDE SEQUENCE [LARGE SCALE GENOMIC DNA]</scope>
</reference>
<dbReference type="EC" id="3.2.2.4" evidence="2"/>
<keyword evidence="5" id="KW-1185">Reference proteome</keyword>
<dbReference type="GO" id="GO:0005829">
    <property type="term" value="C:cytosol"/>
    <property type="evidence" value="ECO:0007669"/>
    <property type="project" value="TreeGrafter"/>
</dbReference>
<dbReference type="NCBIfam" id="TIGR00730">
    <property type="entry name" value="Rossman fold protein, TIGR00730 family"/>
    <property type="match status" value="1"/>
</dbReference>
<evidence type="ECO:0000256" key="1">
    <source>
        <dbReference type="ARBA" id="ARBA00000274"/>
    </source>
</evidence>
<gene>
    <name evidence="4" type="ORF">PYTT_2288</name>
</gene>
<dbReference type="InterPro" id="IPR031100">
    <property type="entry name" value="LOG_fam"/>
</dbReference>
<proteinExistence type="predicted"/>